<dbReference type="EMBL" id="CAMPGE010005950">
    <property type="protein sequence ID" value="CAI2364796.1"/>
    <property type="molecule type" value="Genomic_DNA"/>
</dbReference>
<keyword evidence="2" id="KW-1185">Reference proteome</keyword>
<name>A0AAD1UDV2_EUPCR</name>
<evidence type="ECO:0000313" key="1">
    <source>
        <dbReference type="EMBL" id="CAI2364796.1"/>
    </source>
</evidence>
<proteinExistence type="predicted"/>
<evidence type="ECO:0000313" key="2">
    <source>
        <dbReference type="Proteomes" id="UP001295684"/>
    </source>
</evidence>
<comment type="caution">
    <text evidence="1">The sequence shown here is derived from an EMBL/GenBank/DDBJ whole genome shotgun (WGS) entry which is preliminary data.</text>
</comment>
<dbReference type="Proteomes" id="UP001295684">
    <property type="component" value="Unassembled WGS sequence"/>
</dbReference>
<gene>
    <name evidence="1" type="ORF">ECRASSUSDP1_LOCUS6143</name>
</gene>
<protein>
    <submittedName>
        <fullName evidence="1">Uncharacterized protein</fullName>
    </submittedName>
</protein>
<dbReference type="AlphaFoldDB" id="A0AAD1UDV2"/>
<reference evidence="1" key="1">
    <citation type="submission" date="2023-07" db="EMBL/GenBank/DDBJ databases">
        <authorList>
            <consortium name="AG Swart"/>
            <person name="Singh M."/>
            <person name="Singh A."/>
            <person name="Seah K."/>
            <person name="Emmerich C."/>
        </authorList>
    </citation>
    <scope>NUCLEOTIDE SEQUENCE</scope>
    <source>
        <strain evidence="1">DP1</strain>
    </source>
</reference>
<sequence>MTKNHSLIFEENLSENFLSEGAITKKIKISERININMKMSSFKISNLQKVISDDKVQALPFCGTKSRFYEKTGGDKKFANSFKAKESHSFRNISEDIGNQACAKRVSIKSEISFLLKKSAELRETRKLIMKKKQSLMNVPIEGLEILNINCDQKDFVTFGA</sequence>
<organism evidence="1 2">
    <name type="scientific">Euplotes crassus</name>
    <dbReference type="NCBI Taxonomy" id="5936"/>
    <lineage>
        <taxon>Eukaryota</taxon>
        <taxon>Sar</taxon>
        <taxon>Alveolata</taxon>
        <taxon>Ciliophora</taxon>
        <taxon>Intramacronucleata</taxon>
        <taxon>Spirotrichea</taxon>
        <taxon>Hypotrichia</taxon>
        <taxon>Euplotida</taxon>
        <taxon>Euplotidae</taxon>
        <taxon>Moneuplotes</taxon>
    </lineage>
</organism>
<accession>A0AAD1UDV2</accession>